<organism evidence="2 3">
    <name type="scientific">Megaselia scalaris</name>
    <name type="common">Humpbacked fly</name>
    <name type="synonym">Phora scalaris</name>
    <dbReference type="NCBI Taxonomy" id="36166"/>
    <lineage>
        <taxon>Eukaryota</taxon>
        <taxon>Metazoa</taxon>
        <taxon>Ecdysozoa</taxon>
        <taxon>Arthropoda</taxon>
        <taxon>Hexapoda</taxon>
        <taxon>Insecta</taxon>
        <taxon>Pterygota</taxon>
        <taxon>Neoptera</taxon>
        <taxon>Endopterygota</taxon>
        <taxon>Diptera</taxon>
        <taxon>Brachycera</taxon>
        <taxon>Muscomorpha</taxon>
        <taxon>Platypezoidea</taxon>
        <taxon>Phoridae</taxon>
        <taxon>Megaseliini</taxon>
        <taxon>Megaselia</taxon>
    </lineage>
</organism>
<protein>
    <submittedName>
        <fullName evidence="2">Uncharacterized protein</fullName>
    </submittedName>
</protein>
<evidence type="ECO:0000256" key="1">
    <source>
        <dbReference type="SAM" id="MobiDB-lite"/>
    </source>
</evidence>
<sequence>MVVSSGERHQTKRSRKLDTISQEPRSMGKMLLYIGYASILSLENISSIAYQVLQQQLRSLPRGRTCFFHRMYSYSLLHALKNNTFSNR</sequence>
<reference evidence="2" key="2">
    <citation type="submission" date="2015-06" db="UniProtKB">
        <authorList>
            <consortium name="EnsemblMetazoa"/>
        </authorList>
    </citation>
    <scope>IDENTIFICATION</scope>
</reference>
<dbReference type="EnsemblMetazoa" id="MESCA005013-RA">
    <property type="protein sequence ID" value="MESCA005013-PA"/>
    <property type="gene ID" value="MESCA005013"/>
</dbReference>
<dbReference type="EMBL" id="CAQQ02194105">
    <property type="status" value="NOT_ANNOTATED_CDS"/>
    <property type="molecule type" value="Genomic_DNA"/>
</dbReference>
<proteinExistence type="predicted"/>
<dbReference type="AlphaFoldDB" id="T1GN70"/>
<keyword evidence="3" id="KW-1185">Reference proteome</keyword>
<feature type="region of interest" description="Disordered" evidence="1">
    <location>
        <begin position="1"/>
        <end position="20"/>
    </location>
</feature>
<dbReference type="HOGENOM" id="CLU_2471651_0_0_1"/>
<dbReference type="Proteomes" id="UP000015102">
    <property type="component" value="Unassembled WGS sequence"/>
</dbReference>
<name>T1GN70_MEGSC</name>
<accession>T1GN70</accession>
<dbReference type="EMBL" id="CAQQ02194106">
    <property type="status" value="NOT_ANNOTATED_CDS"/>
    <property type="molecule type" value="Genomic_DNA"/>
</dbReference>
<reference evidence="3" key="1">
    <citation type="submission" date="2013-02" db="EMBL/GenBank/DDBJ databases">
        <authorList>
            <person name="Hughes D."/>
        </authorList>
    </citation>
    <scope>NUCLEOTIDE SEQUENCE</scope>
    <source>
        <strain>Durham</strain>
        <strain evidence="3">NC isolate 2 -- Noor lab</strain>
    </source>
</reference>
<evidence type="ECO:0000313" key="3">
    <source>
        <dbReference type="Proteomes" id="UP000015102"/>
    </source>
</evidence>
<evidence type="ECO:0000313" key="2">
    <source>
        <dbReference type="EnsemblMetazoa" id="MESCA005013-PA"/>
    </source>
</evidence>